<evidence type="ECO:0000313" key="6">
    <source>
        <dbReference type="Proteomes" id="UP001295794"/>
    </source>
</evidence>
<dbReference type="AlphaFoldDB" id="A0AAD2Q5Z5"/>
<gene>
    <name evidence="5" type="ORF">MYCIT1_LOCUS30304</name>
</gene>
<dbReference type="InterPro" id="IPR059120">
    <property type="entry name" value="Cullin-like_AB"/>
</dbReference>
<feature type="domain" description="Cullin family profile" evidence="4">
    <location>
        <begin position="422"/>
        <end position="650"/>
    </location>
</feature>
<proteinExistence type="inferred from homology"/>
<comment type="caution">
    <text evidence="5">The sequence shown here is derived from an EMBL/GenBank/DDBJ whole genome shotgun (WGS) entry which is preliminary data.</text>
</comment>
<dbReference type="InterPro" id="IPR036317">
    <property type="entry name" value="Cullin_homology_sf"/>
</dbReference>
<dbReference type="EMBL" id="CAVNYO010000440">
    <property type="protein sequence ID" value="CAK5279938.1"/>
    <property type="molecule type" value="Genomic_DNA"/>
</dbReference>
<reference evidence="5" key="1">
    <citation type="submission" date="2023-11" db="EMBL/GenBank/DDBJ databases">
        <authorList>
            <person name="De Vega J J."/>
            <person name="De Vega J J."/>
        </authorList>
    </citation>
    <scope>NUCLEOTIDE SEQUENCE</scope>
</reference>
<sequence>MAGSVMQLLTLPRTGSAFAALSHDQPSSHTASSGVRSVKLNKIKVVWGEQPPRSIASPTLQQQIRRILDIEKSSGETIAYEGIYWDCHTLVCVQNKGEDLYNELKLELEKSISRLARGLLPKEAGTTSSAVSYISEFVASFEWIEKQVALLQSVLTYLDQVYVKQAQVLSIRLLAFSFIAKFIFANPQLNLALKESLKTLINADRDTSTHAEHLQTIHRLVSHLITHQQYIPFEKFYDETLREYYTAESVRLAEELKDEPKQFFAHIRTRIDEEAQRSQQLLSVESWKLMRDATTISLLTGRMSWIAQTTLQSCLEEKDFGTLKAMYELFVCASGTSVMCAAFKNDVQRVVSGIVKDAAADDRMVERLLEFRGSADSAVKTCFLDVVSSTPSTSDAARRPNREFVYALTDAFQLGFRARRNKPAEMIARHLDKLMRKGQGTMSDDEFDALLDSVLVLYRFTDDKDVFRGFYHRALSKRLLLQKSASSDFETKVLTKLKEQYDPEFSMGTDMFNDLHLSKDMVDKYHEKMNEGDIGLKLNAIVLKQGAWPFSQDEGSESITLPVEMMKQLTHFGQFYGRMHQNQKLVWKHSVATATLIGRFKAGNKELSVSLYQAVILLLFNGPEEWSFSDIKNETRLDDGVLRLTLQSLACGKKRVLTKIPLGKDIGDHDKFRFNDGFTDARAKIHINSIQAKVSDAESKQTNEMIHVERSHLLDAAIVRIMKAKKEMVYERLLSATIDAVKSRFAPEVKAIKTRIDDLMSREFVRRDDDNPQVLLYIA</sequence>
<dbReference type="Pfam" id="PF26557">
    <property type="entry name" value="Cullin_AB"/>
    <property type="match status" value="1"/>
</dbReference>
<dbReference type="GO" id="GO:0031625">
    <property type="term" value="F:ubiquitin protein ligase binding"/>
    <property type="evidence" value="ECO:0007669"/>
    <property type="project" value="InterPro"/>
</dbReference>
<name>A0AAD2Q5Z5_9AGAR</name>
<dbReference type="GO" id="GO:0006511">
    <property type="term" value="P:ubiquitin-dependent protein catabolic process"/>
    <property type="evidence" value="ECO:0007669"/>
    <property type="project" value="InterPro"/>
</dbReference>
<comment type="similarity">
    <text evidence="1 2 3">Belongs to the cullin family.</text>
</comment>
<dbReference type="SUPFAM" id="SSF74788">
    <property type="entry name" value="Cullin repeat-like"/>
    <property type="match status" value="1"/>
</dbReference>
<dbReference type="Proteomes" id="UP001295794">
    <property type="component" value="Unassembled WGS sequence"/>
</dbReference>
<evidence type="ECO:0000256" key="3">
    <source>
        <dbReference type="RuleBase" id="RU003829"/>
    </source>
</evidence>
<dbReference type="InterPro" id="IPR001373">
    <property type="entry name" value="Cullin_N"/>
</dbReference>
<dbReference type="Gene3D" id="1.20.1310.10">
    <property type="entry name" value="Cullin Repeats"/>
    <property type="match status" value="4"/>
</dbReference>
<dbReference type="PANTHER" id="PTHR11932">
    <property type="entry name" value="CULLIN"/>
    <property type="match status" value="1"/>
</dbReference>
<evidence type="ECO:0000313" key="5">
    <source>
        <dbReference type="EMBL" id="CAK5279938.1"/>
    </source>
</evidence>
<dbReference type="InterPro" id="IPR036388">
    <property type="entry name" value="WH-like_DNA-bd_sf"/>
</dbReference>
<dbReference type="InterPro" id="IPR019559">
    <property type="entry name" value="Cullin_neddylation_domain"/>
</dbReference>
<keyword evidence="6" id="KW-1185">Reference proteome</keyword>
<dbReference type="Gene3D" id="3.30.230.130">
    <property type="entry name" value="Cullin, Chain C, Domain 2"/>
    <property type="match status" value="1"/>
</dbReference>
<dbReference type="InterPro" id="IPR016158">
    <property type="entry name" value="Cullin_homology"/>
</dbReference>
<evidence type="ECO:0000256" key="2">
    <source>
        <dbReference type="PROSITE-ProRule" id="PRU00330"/>
    </source>
</evidence>
<accession>A0AAD2Q5Z5</accession>
<dbReference type="Pfam" id="PF10557">
    <property type="entry name" value="Cullin_Nedd8"/>
    <property type="match status" value="1"/>
</dbReference>
<dbReference type="SUPFAM" id="SSF75632">
    <property type="entry name" value="Cullin homology domain"/>
    <property type="match status" value="1"/>
</dbReference>
<evidence type="ECO:0000256" key="1">
    <source>
        <dbReference type="ARBA" id="ARBA00006019"/>
    </source>
</evidence>
<dbReference type="InterPro" id="IPR036390">
    <property type="entry name" value="WH_DNA-bd_sf"/>
</dbReference>
<dbReference type="Pfam" id="PF00888">
    <property type="entry name" value="Cullin"/>
    <property type="match status" value="1"/>
</dbReference>
<dbReference type="InterPro" id="IPR016159">
    <property type="entry name" value="Cullin_repeat-like_dom_sf"/>
</dbReference>
<evidence type="ECO:0000259" key="4">
    <source>
        <dbReference type="PROSITE" id="PS50069"/>
    </source>
</evidence>
<dbReference type="PROSITE" id="PS50069">
    <property type="entry name" value="CULLIN_2"/>
    <property type="match status" value="1"/>
</dbReference>
<dbReference type="Gene3D" id="1.10.10.10">
    <property type="entry name" value="Winged helix-like DNA-binding domain superfamily/Winged helix DNA-binding domain"/>
    <property type="match status" value="1"/>
</dbReference>
<dbReference type="SMART" id="SM00182">
    <property type="entry name" value="CULLIN"/>
    <property type="match status" value="1"/>
</dbReference>
<dbReference type="SMART" id="SM00884">
    <property type="entry name" value="Cullin_Nedd8"/>
    <property type="match status" value="1"/>
</dbReference>
<protein>
    <recommendedName>
        <fullName evidence="4">Cullin family profile domain-containing protein</fullName>
    </recommendedName>
</protein>
<dbReference type="SUPFAM" id="SSF46785">
    <property type="entry name" value="Winged helix' DNA-binding domain"/>
    <property type="match status" value="1"/>
</dbReference>
<organism evidence="5 6">
    <name type="scientific">Mycena citricolor</name>
    <dbReference type="NCBI Taxonomy" id="2018698"/>
    <lineage>
        <taxon>Eukaryota</taxon>
        <taxon>Fungi</taxon>
        <taxon>Dikarya</taxon>
        <taxon>Basidiomycota</taxon>
        <taxon>Agaricomycotina</taxon>
        <taxon>Agaricomycetes</taxon>
        <taxon>Agaricomycetidae</taxon>
        <taxon>Agaricales</taxon>
        <taxon>Marasmiineae</taxon>
        <taxon>Mycenaceae</taxon>
        <taxon>Mycena</taxon>
    </lineage>
</organism>
<dbReference type="InterPro" id="IPR045093">
    <property type="entry name" value="Cullin"/>
</dbReference>